<accession>D0NH32</accession>
<sequence length="277" mass="30867">MLDPFIGKLADSGKKRLTVYADNCSGQNKNNFVTKFFLAQVHMGRLQHVNYKFFVKGHTKNSCDRGFGHIRKHVAGIDIRTMDHLVDAVGAAASNAATVYVPAGEKFLKEFQLFSMDNDKPWVVSCRKSPESEVDERDLRRKFDGILTPKEKVIRILIDHIEYLPPPVPNAEKIAQLYQSIRPYVPAEFSDVPLYAKPTAQQGDVAKANKQARRLHRAAMVIAAKKHEDQRGRGEVEDHPEPSPENPTPATTTNKTKGKAGPVLSNRGAKSRKTAEG</sequence>
<dbReference type="VEuPathDB" id="FungiDB:PITG_23322"/>
<proteinExistence type="predicted"/>
<dbReference type="PANTHER" id="PTHR34415:SF1">
    <property type="entry name" value="INTEGRASE CATALYTIC DOMAIN-CONTAINING PROTEIN"/>
    <property type="match status" value="1"/>
</dbReference>
<evidence type="ECO:0000259" key="2">
    <source>
        <dbReference type="Pfam" id="PF25273"/>
    </source>
</evidence>
<dbReference type="RefSeq" id="XP_002901615.1">
    <property type="nucleotide sequence ID" value="XM_002901569.1"/>
</dbReference>
<dbReference type="STRING" id="403677.D0NH32"/>
<evidence type="ECO:0000313" key="3">
    <source>
        <dbReference type="EMBL" id="EEY58671.1"/>
    </source>
</evidence>
<name>D0NH32_PHYIT</name>
<dbReference type="EMBL" id="DS028137">
    <property type="protein sequence ID" value="EEY58671.1"/>
    <property type="molecule type" value="Genomic_DNA"/>
</dbReference>
<dbReference type="OrthoDB" id="111404at2759"/>
<dbReference type="KEGG" id="pif:PITG_23322"/>
<dbReference type="GeneID" id="9465550"/>
<dbReference type="InterPro" id="IPR057191">
    <property type="entry name" value="DUF7869"/>
</dbReference>
<feature type="compositionally biased region" description="Basic and acidic residues" evidence="1">
    <location>
        <begin position="225"/>
        <end position="242"/>
    </location>
</feature>
<protein>
    <recommendedName>
        <fullName evidence="2">DUF7869 domain-containing protein</fullName>
    </recommendedName>
</protein>
<reference evidence="4" key="1">
    <citation type="journal article" date="2009" name="Nature">
        <title>Genome sequence and analysis of the Irish potato famine pathogen Phytophthora infestans.</title>
        <authorList>
            <consortium name="The Broad Institute Genome Sequencing Platform"/>
            <person name="Haas B.J."/>
            <person name="Kamoun S."/>
            <person name="Zody M.C."/>
            <person name="Jiang R.H."/>
            <person name="Handsaker R.E."/>
            <person name="Cano L.M."/>
            <person name="Grabherr M."/>
            <person name="Kodira C.D."/>
            <person name="Raffaele S."/>
            <person name="Torto-Alalibo T."/>
            <person name="Bozkurt T.O."/>
            <person name="Ah-Fong A.M."/>
            <person name="Alvarado L."/>
            <person name="Anderson V.L."/>
            <person name="Armstrong M.R."/>
            <person name="Avrova A."/>
            <person name="Baxter L."/>
            <person name="Beynon J."/>
            <person name="Boevink P.C."/>
            <person name="Bollmann S.R."/>
            <person name="Bos J.I."/>
            <person name="Bulone V."/>
            <person name="Cai G."/>
            <person name="Cakir C."/>
            <person name="Carrington J.C."/>
            <person name="Chawner M."/>
            <person name="Conti L."/>
            <person name="Costanzo S."/>
            <person name="Ewan R."/>
            <person name="Fahlgren N."/>
            <person name="Fischbach M.A."/>
            <person name="Fugelstad J."/>
            <person name="Gilroy E.M."/>
            <person name="Gnerre S."/>
            <person name="Green P.J."/>
            <person name="Grenville-Briggs L.J."/>
            <person name="Griffith J."/>
            <person name="Grunwald N.J."/>
            <person name="Horn K."/>
            <person name="Horner N.R."/>
            <person name="Hu C.H."/>
            <person name="Huitema E."/>
            <person name="Jeong D.H."/>
            <person name="Jones A.M."/>
            <person name="Jones J.D."/>
            <person name="Jones R.W."/>
            <person name="Karlsson E.K."/>
            <person name="Kunjeti S.G."/>
            <person name="Lamour K."/>
            <person name="Liu Z."/>
            <person name="Ma L."/>
            <person name="Maclean D."/>
            <person name="Chibucos M.C."/>
            <person name="McDonald H."/>
            <person name="McWalters J."/>
            <person name="Meijer H.J."/>
            <person name="Morgan W."/>
            <person name="Morris P.F."/>
            <person name="Munro C.A."/>
            <person name="O'Neill K."/>
            <person name="Ospina-Giraldo M."/>
            <person name="Pinzon A."/>
            <person name="Pritchard L."/>
            <person name="Ramsahoye B."/>
            <person name="Ren Q."/>
            <person name="Restrepo S."/>
            <person name="Roy S."/>
            <person name="Sadanandom A."/>
            <person name="Savidor A."/>
            <person name="Schornack S."/>
            <person name="Schwartz D.C."/>
            <person name="Schumann U.D."/>
            <person name="Schwessinger B."/>
            <person name="Seyer L."/>
            <person name="Sharpe T."/>
            <person name="Silvar C."/>
            <person name="Song J."/>
            <person name="Studholme D.J."/>
            <person name="Sykes S."/>
            <person name="Thines M."/>
            <person name="van de Vondervoort P.J."/>
            <person name="Phuntumart V."/>
            <person name="Wawra S."/>
            <person name="Weide R."/>
            <person name="Win J."/>
            <person name="Young C."/>
            <person name="Zhou S."/>
            <person name="Fry W."/>
            <person name="Meyers B.C."/>
            <person name="van West P."/>
            <person name="Ristaino J."/>
            <person name="Govers F."/>
            <person name="Birch P.R."/>
            <person name="Whisson S.C."/>
            <person name="Judelson H.S."/>
            <person name="Nusbaum C."/>
        </authorList>
    </citation>
    <scope>NUCLEOTIDE SEQUENCE [LARGE SCALE GENOMIC DNA]</scope>
    <source>
        <strain evidence="4">T30-4</strain>
    </source>
</reference>
<dbReference type="Proteomes" id="UP000006643">
    <property type="component" value="Unassembled WGS sequence"/>
</dbReference>
<dbReference type="Pfam" id="PF25273">
    <property type="entry name" value="DUF7869"/>
    <property type="match status" value="1"/>
</dbReference>
<dbReference type="OMA" id="HEDQRGR"/>
<feature type="domain" description="DUF7869" evidence="2">
    <location>
        <begin position="15"/>
        <end position="96"/>
    </location>
</feature>
<dbReference type="InParanoid" id="D0NH32"/>
<feature type="region of interest" description="Disordered" evidence="1">
    <location>
        <begin position="224"/>
        <end position="277"/>
    </location>
</feature>
<evidence type="ECO:0000313" key="4">
    <source>
        <dbReference type="Proteomes" id="UP000006643"/>
    </source>
</evidence>
<organism evidence="3 4">
    <name type="scientific">Phytophthora infestans (strain T30-4)</name>
    <name type="common">Potato late blight agent</name>
    <dbReference type="NCBI Taxonomy" id="403677"/>
    <lineage>
        <taxon>Eukaryota</taxon>
        <taxon>Sar</taxon>
        <taxon>Stramenopiles</taxon>
        <taxon>Oomycota</taxon>
        <taxon>Peronosporomycetes</taxon>
        <taxon>Peronosporales</taxon>
        <taxon>Peronosporaceae</taxon>
        <taxon>Phytophthora</taxon>
    </lineage>
</organism>
<dbReference type="AlphaFoldDB" id="D0NH32"/>
<dbReference type="HOGENOM" id="CLU_060861_0_0_1"/>
<dbReference type="eggNOG" id="ENOG502RZH9">
    <property type="taxonomic scope" value="Eukaryota"/>
</dbReference>
<gene>
    <name evidence="3" type="ORF">PITG_23322</name>
</gene>
<dbReference type="PANTHER" id="PTHR34415">
    <property type="entry name" value="INTEGRASE CATALYTIC DOMAIN-CONTAINING PROTEIN"/>
    <property type="match status" value="1"/>
</dbReference>
<feature type="compositionally biased region" description="Low complexity" evidence="1">
    <location>
        <begin position="248"/>
        <end position="262"/>
    </location>
</feature>
<evidence type="ECO:0000256" key="1">
    <source>
        <dbReference type="SAM" id="MobiDB-lite"/>
    </source>
</evidence>
<keyword evidence="4" id="KW-1185">Reference proteome</keyword>